<dbReference type="InterPro" id="IPR003339">
    <property type="entry name" value="ABC/ECF_trnsptr_transmembrane"/>
</dbReference>
<keyword evidence="7" id="KW-0547">Nucleotide-binding</keyword>
<proteinExistence type="inferred from homology"/>
<keyword evidence="4" id="KW-0813">Transport</keyword>
<feature type="domain" description="ABC transporter" evidence="13">
    <location>
        <begin position="313"/>
        <end position="548"/>
    </location>
</feature>
<evidence type="ECO:0000256" key="10">
    <source>
        <dbReference type="ARBA" id="ARBA00022989"/>
    </source>
</evidence>
<comment type="similarity">
    <text evidence="3">Belongs to the ABC transporter superfamily.</text>
</comment>
<dbReference type="NCBIfam" id="NF010167">
    <property type="entry name" value="PRK13648.1"/>
    <property type="match status" value="2"/>
</dbReference>
<feature type="transmembrane region" description="Helical" evidence="12">
    <location>
        <begin position="563"/>
        <end position="592"/>
    </location>
</feature>
<feature type="transmembrane region" description="Helical" evidence="12">
    <location>
        <begin position="645"/>
        <end position="669"/>
    </location>
</feature>
<evidence type="ECO:0000256" key="1">
    <source>
        <dbReference type="ARBA" id="ARBA00004141"/>
    </source>
</evidence>
<dbReference type="eggNOG" id="COG0619">
    <property type="taxonomic scope" value="Bacteria"/>
</dbReference>
<evidence type="ECO:0000256" key="6">
    <source>
        <dbReference type="ARBA" id="ARBA00022692"/>
    </source>
</evidence>
<keyword evidence="8" id="KW-0067">ATP-binding</keyword>
<dbReference type="GO" id="GO:0016887">
    <property type="term" value="F:ATP hydrolysis activity"/>
    <property type="evidence" value="ECO:0007669"/>
    <property type="project" value="InterPro"/>
</dbReference>
<dbReference type="Pfam" id="PF02361">
    <property type="entry name" value="CbiQ"/>
    <property type="match status" value="1"/>
</dbReference>
<dbReference type="GO" id="GO:0005524">
    <property type="term" value="F:ATP binding"/>
    <property type="evidence" value="ECO:0007669"/>
    <property type="project" value="UniProtKB-KW"/>
</dbReference>
<evidence type="ECO:0000256" key="3">
    <source>
        <dbReference type="ARBA" id="ARBA00005417"/>
    </source>
</evidence>
<evidence type="ECO:0000256" key="2">
    <source>
        <dbReference type="ARBA" id="ARBA00004236"/>
    </source>
</evidence>
<dbReference type="PANTHER" id="PTHR43553:SF24">
    <property type="entry name" value="ENERGY-COUPLING FACTOR TRANSPORTER ATP-BINDING PROTEIN ECFA1"/>
    <property type="match status" value="1"/>
</dbReference>
<comment type="caution">
    <text evidence="14">The sequence shown here is derived from an EMBL/GenBank/DDBJ whole genome shotgun (WGS) entry which is preliminary data.</text>
</comment>
<dbReference type="GO" id="GO:0043190">
    <property type="term" value="C:ATP-binding cassette (ABC) transporter complex"/>
    <property type="evidence" value="ECO:0007669"/>
    <property type="project" value="TreeGrafter"/>
</dbReference>
<dbReference type="SUPFAM" id="SSF52540">
    <property type="entry name" value="P-loop containing nucleoside triphosphate hydrolases"/>
    <property type="match status" value="2"/>
</dbReference>
<feature type="transmembrane region" description="Helical" evidence="12">
    <location>
        <begin position="785"/>
        <end position="805"/>
    </location>
</feature>
<gene>
    <name evidence="14" type="ORF">HMPREF9020_00572</name>
</gene>
<evidence type="ECO:0000256" key="4">
    <source>
        <dbReference type="ARBA" id="ARBA00022448"/>
    </source>
</evidence>
<dbReference type="PANTHER" id="PTHR43553">
    <property type="entry name" value="HEAVY METAL TRANSPORTER"/>
    <property type="match status" value="1"/>
</dbReference>
<feature type="transmembrane region" description="Helical" evidence="12">
    <location>
        <begin position="604"/>
        <end position="625"/>
    </location>
</feature>
<reference evidence="14 15" key="1">
    <citation type="submission" date="2012-01" db="EMBL/GenBank/DDBJ databases">
        <title>The Genome Sequence of Scardovia inopinata F0304.</title>
        <authorList>
            <consortium name="The Broad Institute Genome Sequencing Platform"/>
            <person name="Earl A."/>
            <person name="Ward D."/>
            <person name="Feldgarden M."/>
            <person name="Gevers D."/>
            <person name="Izard J."/>
            <person name="Baranova O.V."/>
            <person name="Blanton J.M."/>
            <person name="Tanner A.C."/>
            <person name="Dewhirst F.E."/>
            <person name="Young S.K."/>
            <person name="Zeng Q."/>
            <person name="Gargeya S."/>
            <person name="Fitzgerald M."/>
            <person name="Haas B."/>
            <person name="Abouelleil A."/>
            <person name="Alvarado L."/>
            <person name="Arachchi H.M."/>
            <person name="Berlin A."/>
            <person name="Chapman S.B."/>
            <person name="Gearin G."/>
            <person name="Goldberg J."/>
            <person name="Griggs A."/>
            <person name="Gujja S."/>
            <person name="Hansen M."/>
            <person name="Heiman D."/>
            <person name="Howarth C."/>
            <person name="Larimer J."/>
            <person name="Lui A."/>
            <person name="MacDonald P.J."/>
            <person name="McCowen C."/>
            <person name="Montmayeur A."/>
            <person name="Murphy C."/>
            <person name="Neiman D."/>
            <person name="Pearson M."/>
            <person name="Priest M."/>
            <person name="Roberts A."/>
            <person name="Saif S."/>
            <person name="Shea T."/>
            <person name="Sisk P."/>
            <person name="Stolte C."/>
            <person name="Sykes S."/>
            <person name="Wortman J."/>
            <person name="Nusbaum C."/>
            <person name="Birren B."/>
        </authorList>
    </citation>
    <scope>NUCLEOTIDE SEQUENCE [LARGE SCALE GENOMIC DNA]</scope>
    <source>
        <strain evidence="14 15">F0304</strain>
    </source>
</reference>
<dbReference type="InterPro" id="IPR027417">
    <property type="entry name" value="P-loop_NTPase"/>
</dbReference>
<evidence type="ECO:0000256" key="5">
    <source>
        <dbReference type="ARBA" id="ARBA00022475"/>
    </source>
</evidence>
<dbReference type="InterPro" id="IPR003439">
    <property type="entry name" value="ABC_transporter-like_ATP-bd"/>
</dbReference>
<dbReference type="CDD" id="cd03225">
    <property type="entry name" value="ABC_cobalt_CbiO_domain1"/>
    <property type="match status" value="2"/>
</dbReference>
<dbReference type="EMBL" id="ADCX01000003">
    <property type="protein sequence ID" value="EFG26942.1"/>
    <property type="molecule type" value="Genomic_DNA"/>
</dbReference>
<comment type="subcellular location">
    <subcellularLocation>
        <location evidence="2">Cell membrane</location>
    </subcellularLocation>
    <subcellularLocation>
        <location evidence="1">Membrane</location>
        <topology evidence="1">Multi-pass membrane protein</topology>
    </subcellularLocation>
</comment>
<dbReference type="PROSITE" id="PS50893">
    <property type="entry name" value="ABC_TRANSPORTER_2"/>
    <property type="match status" value="2"/>
</dbReference>
<dbReference type="Pfam" id="PF00005">
    <property type="entry name" value="ABC_tran"/>
    <property type="match status" value="2"/>
</dbReference>
<evidence type="ECO:0000313" key="15">
    <source>
        <dbReference type="Proteomes" id="UP000005777"/>
    </source>
</evidence>
<dbReference type="FunFam" id="3.40.50.300:FF:000224">
    <property type="entry name" value="Energy-coupling factor transporter ATP-binding protein EcfA"/>
    <property type="match status" value="1"/>
</dbReference>
<dbReference type="AlphaFoldDB" id="W5IJ80"/>
<feature type="domain" description="ABC transporter" evidence="13">
    <location>
        <begin position="10"/>
        <end position="255"/>
    </location>
</feature>
<dbReference type="InterPro" id="IPR050095">
    <property type="entry name" value="ECF_ABC_transporter_ATP-bd"/>
</dbReference>
<protein>
    <recommendedName>
        <fullName evidence="13">ABC transporter domain-containing protein</fullName>
    </recommendedName>
</protein>
<evidence type="ECO:0000256" key="12">
    <source>
        <dbReference type="SAM" id="Phobius"/>
    </source>
</evidence>
<dbReference type="InterPro" id="IPR017871">
    <property type="entry name" value="ABC_transporter-like_CS"/>
</dbReference>
<evidence type="ECO:0000256" key="7">
    <source>
        <dbReference type="ARBA" id="ARBA00022741"/>
    </source>
</evidence>
<keyword evidence="15" id="KW-1185">Reference proteome</keyword>
<keyword evidence="5" id="KW-1003">Cell membrane</keyword>
<evidence type="ECO:0000313" key="14">
    <source>
        <dbReference type="EMBL" id="EFG26942.1"/>
    </source>
</evidence>
<keyword evidence="9" id="KW-1278">Translocase</keyword>
<evidence type="ECO:0000256" key="11">
    <source>
        <dbReference type="ARBA" id="ARBA00023136"/>
    </source>
</evidence>
<dbReference type="InterPro" id="IPR003593">
    <property type="entry name" value="AAA+_ATPase"/>
</dbReference>
<evidence type="ECO:0000259" key="13">
    <source>
        <dbReference type="PROSITE" id="PS50893"/>
    </source>
</evidence>
<evidence type="ECO:0000256" key="9">
    <source>
        <dbReference type="ARBA" id="ARBA00022967"/>
    </source>
</evidence>
<dbReference type="Gene3D" id="3.40.50.300">
    <property type="entry name" value="P-loop containing nucleotide triphosphate hydrolases"/>
    <property type="match status" value="2"/>
</dbReference>
<keyword evidence="10 12" id="KW-1133">Transmembrane helix</keyword>
<dbReference type="PROSITE" id="PS00211">
    <property type="entry name" value="ABC_TRANSPORTER_1"/>
    <property type="match status" value="2"/>
</dbReference>
<dbReference type="eggNOG" id="COG1129">
    <property type="taxonomic scope" value="Bacteria"/>
</dbReference>
<dbReference type="RefSeq" id="WP_006292939.1">
    <property type="nucleotide sequence ID" value="NZ_GG770225.1"/>
</dbReference>
<sequence length="808" mass="88391">MSSAPGKPAIELTSITYRYPQSSHYALDGLSLTISQGEWVSIVGDNGSGKSTVARIMAGLSHPDQGQVSLLGSMVFDSEKQSGQSSVNYDAYDAAREKISIVFQNPLDQIVSSLVDDDVAFGPENLGLNPRQISQRVTSSLNQTGMAAHAKDDPLHLSGGQQQRVTISSALAMNPQILILDEPTAMIDASGRQSLMKTLAELHKQGLTIIMITHNRGEALLSDRIIELDHGHLRRDENPQSYRQYLLTTQYNQAELSTNSASALSYAQVFSHTDEEITDQAVASLGIQAEHISTWTNSSVDLGFQDRGKNPVLSLSEVSYRYPSNRSDTLHNLSLTVNQGDYLAVVGPNGAGKSTLALMMCALGKPSKGKVFINGLDAFARKNRKIIRSHIGYVMQHPENQLFAETVADDIAYGPKNLGVTAQETADRTDQVLQLLGISHLKERTPWDLSGGERRLAAIAGVLVNNPDIIVLDEPTVGLDARASQRILSLLKTLRSQGKTIIVITHSLPLIAHNASRVVFLDTKEKKPTAPADRRIVSAEAHDSKEAHGSRNSVFSSCDPRSLILSTIAVMLSSLAISNLPMLLWGYLLIALAIGLSRVSLKDLWLQLHGFMWIFLFMGLVNAFFVQNGRNVLQWGFIRITDQGLWTAFIYPMRFILMIALGFLLIIVIPPMRMSDAFESLIRPLRLLSVPTHDVAFVLTLGLRFVPIITGEFLNLGRAQIARGGSIGTGSLLARVRSTTSLLVPVLGAAIRHAHNLSLALDARCYKGPHKRTSWHPLAFSYRDGIVAALVAAWMIILVFFKLHFPGI</sequence>
<dbReference type="HOGENOM" id="CLU_000604_38_1_11"/>
<dbReference type="GO" id="GO:0042626">
    <property type="term" value="F:ATPase-coupled transmembrane transporter activity"/>
    <property type="evidence" value="ECO:0007669"/>
    <property type="project" value="TreeGrafter"/>
</dbReference>
<dbReference type="InterPro" id="IPR015856">
    <property type="entry name" value="ABC_transpr_CbiO/EcfA_su"/>
</dbReference>
<evidence type="ECO:0000256" key="8">
    <source>
        <dbReference type="ARBA" id="ARBA00022840"/>
    </source>
</evidence>
<name>W5IJ80_SCAIO</name>
<dbReference type="Proteomes" id="UP000005777">
    <property type="component" value="Unassembled WGS sequence"/>
</dbReference>
<keyword evidence="11 12" id="KW-0472">Membrane</keyword>
<organism evidence="14 15">
    <name type="scientific">Scardovia inopinata F0304</name>
    <dbReference type="NCBI Taxonomy" id="641146"/>
    <lineage>
        <taxon>Bacteria</taxon>
        <taxon>Bacillati</taxon>
        <taxon>Actinomycetota</taxon>
        <taxon>Actinomycetes</taxon>
        <taxon>Bifidobacteriales</taxon>
        <taxon>Bifidobacteriaceae</taxon>
        <taxon>Scardovia</taxon>
    </lineage>
</organism>
<dbReference type="CDD" id="cd16914">
    <property type="entry name" value="EcfT"/>
    <property type="match status" value="1"/>
</dbReference>
<dbReference type="SMART" id="SM00382">
    <property type="entry name" value="AAA"/>
    <property type="match status" value="2"/>
</dbReference>
<keyword evidence="6 12" id="KW-0812">Transmembrane</keyword>
<accession>W5IJ80</accession>